<evidence type="ECO:0000256" key="5">
    <source>
        <dbReference type="SAM" id="MobiDB-lite"/>
    </source>
</evidence>
<name>A0A8T2BDI3_ARASU</name>
<evidence type="ECO:0000256" key="4">
    <source>
        <dbReference type="PROSITE-ProRule" id="PRU00047"/>
    </source>
</evidence>
<dbReference type="Pfam" id="PF25597">
    <property type="entry name" value="SH3_retrovirus"/>
    <property type="match status" value="1"/>
</dbReference>
<dbReference type="Pfam" id="PF00665">
    <property type="entry name" value="rve"/>
    <property type="match status" value="1"/>
</dbReference>
<keyword evidence="2" id="KW-0479">Metal-binding</keyword>
<dbReference type="InterPro" id="IPR001584">
    <property type="entry name" value="Integrase_cat-core"/>
</dbReference>
<feature type="domain" description="Integrase catalytic" evidence="7">
    <location>
        <begin position="494"/>
        <end position="656"/>
    </location>
</feature>
<dbReference type="OrthoDB" id="1106346at2759"/>
<dbReference type="GO" id="GO:0003676">
    <property type="term" value="F:nucleic acid binding"/>
    <property type="evidence" value="ECO:0007669"/>
    <property type="project" value="InterPro"/>
</dbReference>
<evidence type="ECO:0000313" key="9">
    <source>
        <dbReference type="Proteomes" id="UP000694251"/>
    </source>
</evidence>
<keyword evidence="8" id="KW-0548">Nucleotidyltransferase</keyword>
<dbReference type="InterPro" id="IPR039537">
    <property type="entry name" value="Retrotran_Ty1/copia-like"/>
</dbReference>
<evidence type="ECO:0000256" key="3">
    <source>
        <dbReference type="ARBA" id="ARBA00022801"/>
    </source>
</evidence>
<dbReference type="Pfam" id="PF14223">
    <property type="entry name" value="Retrotran_gag_2"/>
    <property type="match status" value="1"/>
</dbReference>
<evidence type="ECO:0000313" key="8">
    <source>
        <dbReference type="EMBL" id="KAG7583562.1"/>
    </source>
</evidence>
<protein>
    <submittedName>
        <fullName evidence="8">Reverse transcriptase RNA-dependent DNA polymerase</fullName>
    </submittedName>
</protein>
<dbReference type="PANTHER" id="PTHR42648">
    <property type="entry name" value="TRANSPOSASE, PUTATIVE-RELATED"/>
    <property type="match status" value="1"/>
</dbReference>
<organism evidence="8 9">
    <name type="scientific">Arabidopsis suecica</name>
    <name type="common">Swedish thale-cress</name>
    <name type="synonym">Cardaminopsis suecica</name>
    <dbReference type="NCBI Taxonomy" id="45249"/>
    <lineage>
        <taxon>Eukaryota</taxon>
        <taxon>Viridiplantae</taxon>
        <taxon>Streptophyta</taxon>
        <taxon>Embryophyta</taxon>
        <taxon>Tracheophyta</taxon>
        <taxon>Spermatophyta</taxon>
        <taxon>Magnoliopsida</taxon>
        <taxon>eudicotyledons</taxon>
        <taxon>Gunneridae</taxon>
        <taxon>Pentapetalae</taxon>
        <taxon>rosids</taxon>
        <taxon>malvids</taxon>
        <taxon>Brassicales</taxon>
        <taxon>Brassicaceae</taxon>
        <taxon>Camelineae</taxon>
        <taxon>Arabidopsis</taxon>
    </lineage>
</organism>
<dbReference type="InterPro" id="IPR025724">
    <property type="entry name" value="GAG-pre-integrase_dom"/>
</dbReference>
<keyword evidence="8" id="KW-0808">Transferase</keyword>
<accession>A0A8T2BDI3</accession>
<evidence type="ECO:0000259" key="6">
    <source>
        <dbReference type="PROSITE" id="PS50158"/>
    </source>
</evidence>
<dbReference type="EMBL" id="JAEFBJ010000008">
    <property type="protein sequence ID" value="KAG7583562.1"/>
    <property type="molecule type" value="Genomic_DNA"/>
</dbReference>
<feature type="domain" description="CCHC-type" evidence="6">
    <location>
        <begin position="254"/>
        <end position="267"/>
    </location>
</feature>
<dbReference type="PROSITE" id="PS50158">
    <property type="entry name" value="ZF_CCHC"/>
    <property type="match status" value="1"/>
</dbReference>
<dbReference type="InterPro" id="IPR054722">
    <property type="entry name" value="PolX-like_BBD"/>
</dbReference>
<keyword evidence="9" id="KW-1185">Reference proteome</keyword>
<keyword evidence="3" id="KW-0378">Hydrolase</keyword>
<dbReference type="Pfam" id="PF22936">
    <property type="entry name" value="Pol_BBD"/>
    <property type="match status" value="1"/>
</dbReference>
<feature type="region of interest" description="Disordered" evidence="5">
    <location>
        <begin position="219"/>
        <end position="247"/>
    </location>
</feature>
<evidence type="ECO:0000259" key="7">
    <source>
        <dbReference type="PROSITE" id="PS50994"/>
    </source>
</evidence>
<dbReference type="GO" id="GO:0008270">
    <property type="term" value="F:zinc ion binding"/>
    <property type="evidence" value="ECO:0007669"/>
    <property type="project" value="UniProtKB-KW"/>
</dbReference>
<comment type="caution">
    <text evidence="8">The sequence shown here is derived from an EMBL/GenBank/DDBJ whole genome shotgun (WGS) entry which is preliminary data.</text>
</comment>
<keyword evidence="1" id="KW-0645">Protease</keyword>
<dbReference type="PROSITE" id="PS50994">
    <property type="entry name" value="INTEGRASE"/>
    <property type="match status" value="1"/>
</dbReference>
<dbReference type="CDD" id="cd09272">
    <property type="entry name" value="RNase_HI_RT_Ty1"/>
    <property type="match status" value="1"/>
</dbReference>
<reference evidence="8 9" key="1">
    <citation type="submission" date="2020-12" db="EMBL/GenBank/DDBJ databases">
        <title>Concerted genomic and epigenomic changes stabilize Arabidopsis allopolyploids.</title>
        <authorList>
            <person name="Chen Z."/>
        </authorList>
    </citation>
    <scope>NUCLEOTIDE SEQUENCE [LARGE SCALE GENOMIC DNA]</scope>
    <source>
        <strain evidence="8">As9502</strain>
        <tissue evidence="8">Leaf</tissue>
    </source>
</reference>
<dbReference type="GO" id="GO:0015074">
    <property type="term" value="P:DNA integration"/>
    <property type="evidence" value="ECO:0007669"/>
    <property type="project" value="InterPro"/>
</dbReference>
<feature type="region of interest" description="Disordered" evidence="5">
    <location>
        <begin position="755"/>
        <end position="780"/>
    </location>
</feature>
<proteinExistence type="predicted"/>
<feature type="compositionally biased region" description="Acidic residues" evidence="5">
    <location>
        <begin position="764"/>
        <end position="779"/>
    </location>
</feature>
<dbReference type="PANTHER" id="PTHR42648:SF28">
    <property type="entry name" value="TRANSPOSON-ENCODED PROTEIN WITH RIBONUCLEASE H-LIKE AND RETROVIRUS ZINC FINGER-LIKE DOMAINS"/>
    <property type="match status" value="1"/>
</dbReference>
<dbReference type="Proteomes" id="UP000694251">
    <property type="component" value="Chromosome 8"/>
</dbReference>
<sequence length="1350" mass="152760">MKASFQVFNENSDFSLWKTRMKAHLGLAGLKGIVDDFSLTKTVPLTKAEGKKVEEGDDVTESSQTKEVPDLDKIEKSEQAMNIIIAHVGDAVLRKIDHCKTAAEMWETLNKLYMETSLPNRIYVQLKFYSFKMSDSKTINENVNEFLKIVAELSSLEIVVGEEVRAILFLNGLSSRYSQLKHTLKYGNKALLLQDVISSAKSLERELDELQELEKSPSTVLYTTERGRQPVKNNQKNGQGRGRSRSNSKTRLTCWFCKKEGHVKKDCFARKKKMESEEQGEAGVITEKLVFSEALSVNDQLVKDLWVLDSGCTSHMTSRRDWFCNFQENGSTTILLGDDHSVESQGQGSIRINTHGGSIKVLNNVKYVPNLRRNLISTGTLDKLGYQHEGGAGKVRYFKNKNTALCGKLMNGLYILDGKTIMTESCTAVDLKSKTALWHSRLGHMSLNNLKVLAGKGLLNGKEIKELDFCEHCVMGKSKRLSFNVGKHDAVDALSYVHADLWGSSNVSPSLSGKQYFLSIIDDKTRKVWLYFLKTKDETFEKFCEWKELVENQVDRKVKCLRTDNGLEFCNTRFDSYCKTHGIERHRTCTYTPQQNGVAERMNRTIMEKVRCLLNESGLDESFWAEAAATAAYIINRSPASAIDHNVPEELWLNKKPGYKHLKRFGSIAFVHHDQGKLKPRALKGVFLGYPAGTKGYKIWLLDEEKCVISRNVVFQEDTVYKDLKRKISEAEKNDSETITPNSEDITELVKEQVSSKQGGVITEQEEISDDESNEEPGDTEIVQSPARAGLTNYQLARDRPRRKIVAPVKMKDYTQFAFALMTCEILNVEEEPQCLHDAQKDKDWVLWNGAIGEEMDSLIKNGTWILVDRPKDRKVIGCRWLFKIKPGIPGVESKRHKARLVARGFTQKEGIDYQEIFAPVVKHTSIRILMSVVVNKDLELEQMDVKTAFLHGDLEEELYMEQPEGVLSVGNEDKVCLLKKSLYGLKQAPRQWNKRFNRFMTDEKFARSAHDQCVYVKSVNDEEFVYLLLYVDDMLIAAKSMSEINKVKKRLSSEFEMKDMGAASKILGIEISRDRVNGVLRLSQAGYLNKILKRFNMSDCKGALTPIGTHFKLSSIQDDSECIDTEKTPYSSAVGSMMYAMIGTRPDLAYGIGLVSRFMSRPGSIHWQAVKWLLRYIKRSQDLSLVYTKGKDLSVVGYCDSDHGGDLDRKRSTSGYVFTVGGNTVSWKSCLQPVVALSSTEAEFIALTEAVKEAIWVKGLLGDLGFVQDNAQVWCDSQSAICLSKNSVFHERTKHMALKISFLSEIKEEGNIEVFKIHTSMNPADMLTKCIPVRSFESALEVLKLIKWE</sequence>
<dbReference type="InterPro" id="IPR001878">
    <property type="entry name" value="Znf_CCHC"/>
</dbReference>
<dbReference type="GO" id="GO:0006508">
    <property type="term" value="P:proteolysis"/>
    <property type="evidence" value="ECO:0007669"/>
    <property type="project" value="UniProtKB-KW"/>
</dbReference>
<keyword evidence="8" id="KW-0695">RNA-directed DNA polymerase</keyword>
<keyword evidence="4" id="KW-0863">Zinc-finger</keyword>
<dbReference type="GO" id="GO:0008233">
    <property type="term" value="F:peptidase activity"/>
    <property type="evidence" value="ECO:0007669"/>
    <property type="project" value="UniProtKB-KW"/>
</dbReference>
<dbReference type="Pfam" id="PF07727">
    <property type="entry name" value="RVT_2"/>
    <property type="match status" value="1"/>
</dbReference>
<dbReference type="InterPro" id="IPR013103">
    <property type="entry name" value="RVT_2"/>
</dbReference>
<dbReference type="Pfam" id="PF13976">
    <property type="entry name" value="gag_pre-integrs"/>
    <property type="match status" value="1"/>
</dbReference>
<evidence type="ECO:0000256" key="2">
    <source>
        <dbReference type="ARBA" id="ARBA00022723"/>
    </source>
</evidence>
<dbReference type="InterPro" id="IPR057670">
    <property type="entry name" value="SH3_retrovirus"/>
</dbReference>
<dbReference type="GO" id="GO:0003964">
    <property type="term" value="F:RNA-directed DNA polymerase activity"/>
    <property type="evidence" value="ECO:0007669"/>
    <property type="project" value="UniProtKB-KW"/>
</dbReference>
<evidence type="ECO:0000256" key="1">
    <source>
        <dbReference type="ARBA" id="ARBA00022670"/>
    </source>
</evidence>
<keyword evidence="4" id="KW-0862">Zinc</keyword>
<gene>
    <name evidence="8" type="ORF">ISN44_As08g030720</name>
</gene>